<feature type="compositionally biased region" description="Low complexity" evidence="7">
    <location>
        <begin position="136"/>
        <end position="153"/>
    </location>
</feature>
<reference evidence="9 10" key="1">
    <citation type="submission" date="2020-07" db="EMBL/GenBank/DDBJ databases">
        <title>Complete genome and description of Corynebacterium incognita strain Marseille-Q3630 sp. nov.</title>
        <authorList>
            <person name="Boxberger M."/>
        </authorList>
    </citation>
    <scope>NUCLEOTIDE SEQUENCE [LARGE SCALE GENOMIC DNA]</scope>
    <source>
        <strain evidence="9 10">Marseille-Q3630</strain>
    </source>
</reference>
<comment type="similarity">
    <text evidence="2">Belongs to the CPA3 antiporters (TC 2.A.63) subunit C family.</text>
</comment>
<dbReference type="AlphaFoldDB" id="A0A7G7CQD8"/>
<protein>
    <submittedName>
        <fullName evidence="9">Cation:proton antiporter subunit C</fullName>
    </submittedName>
</protein>
<comment type="subcellular location">
    <subcellularLocation>
        <location evidence="1">Cell membrane</location>
        <topology evidence="1">Multi-pass membrane protein</topology>
    </subcellularLocation>
</comment>
<keyword evidence="4 8" id="KW-0812">Transmembrane</keyword>
<dbReference type="Proteomes" id="UP000515743">
    <property type="component" value="Chromosome"/>
</dbReference>
<feature type="region of interest" description="Disordered" evidence="7">
    <location>
        <begin position="97"/>
        <end position="153"/>
    </location>
</feature>
<accession>A0A7G7CQD8</accession>
<keyword evidence="3" id="KW-1003">Cell membrane</keyword>
<evidence type="ECO:0000256" key="7">
    <source>
        <dbReference type="SAM" id="MobiDB-lite"/>
    </source>
</evidence>
<dbReference type="EMBL" id="CP059404">
    <property type="protein sequence ID" value="QNE89804.1"/>
    <property type="molecule type" value="Genomic_DNA"/>
</dbReference>
<feature type="transmembrane region" description="Helical" evidence="8">
    <location>
        <begin position="69"/>
        <end position="95"/>
    </location>
</feature>
<name>A0A7G7CQD8_9CORY</name>
<dbReference type="GO" id="GO:0005886">
    <property type="term" value="C:plasma membrane"/>
    <property type="evidence" value="ECO:0007669"/>
    <property type="project" value="UniProtKB-SubCell"/>
</dbReference>
<dbReference type="InterPro" id="IPR050601">
    <property type="entry name" value="CPA3_antiporter_subunitC"/>
</dbReference>
<evidence type="ECO:0000256" key="4">
    <source>
        <dbReference type="ARBA" id="ARBA00022692"/>
    </source>
</evidence>
<keyword evidence="5 8" id="KW-1133">Transmembrane helix</keyword>
<organism evidence="9 10">
    <name type="scientific">Corynebacterium incognita</name>
    <dbReference type="NCBI Taxonomy" id="2754725"/>
    <lineage>
        <taxon>Bacteria</taxon>
        <taxon>Bacillati</taxon>
        <taxon>Actinomycetota</taxon>
        <taxon>Actinomycetes</taxon>
        <taxon>Mycobacteriales</taxon>
        <taxon>Corynebacteriaceae</taxon>
        <taxon>Corynebacterium</taxon>
    </lineage>
</organism>
<proteinExistence type="inferred from homology"/>
<dbReference type="KEGG" id="cik:H0194_01750"/>
<evidence type="ECO:0000313" key="10">
    <source>
        <dbReference type="Proteomes" id="UP000515743"/>
    </source>
</evidence>
<evidence type="ECO:0000256" key="3">
    <source>
        <dbReference type="ARBA" id="ARBA00022475"/>
    </source>
</evidence>
<evidence type="ECO:0000256" key="1">
    <source>
        <dbReference type="ARBA" id="ARBA00004651"/>
    </source>
</evidence>
<dbReference type="InterPro" id="IPR039428">
    <property type="entry name" value="NUOK/Mnh_C1-like"/>
</dbReference>
<evidence type="ECO:0000313" key="9">
    <source>
        <dbReference type="EMBL" id="QNE89804.1"/>
    </source>
</evidence>
<feature type="compositionally biased region" description="Basic and acidic residues" evidence="7">
    <location>
        <begin position="97"/>
        <end position="118"/>
    </location>
</feature>
<keyword evidence="6 8" id="KW-0472">Membrane</keyword>
<feature type="transmembrane region" description="Helical" evidence="8">
    <location>
        <begin position="26"/>
        <end position="49"/>
    </location>
</feature>
<dbReference type="RefSeq" id="WP_185176178.1">
    <property type="nucleotide sequence ID" value="NZ_CP059404.1"/>
</dbReference>
<evidence type="ECO:0000256" key="5">
    <source>
        <dbReference type="ARBA" id="ARBA00022989"/>
    </source>
</evidence>
<dbReference type="Gene3D" id="1.10.287.3510">
    <property type="match status" value="1"/>
</dbReference>
<keyword evidence="10" id="KW-1185">Reference proteome</keyword>
<dbReference type="Pfam" id="PF00420">
    <property type="entry name" value="Oxidored_q2"/>
    <property type="match status" value="1"/>
</dbReference>
<gene>
    <name evidence="9" type="ORF">H0194_01750</name>
</gene>
<sequence>MTLAISAGLLMAGAVYLMMQRDMLRIALGFTLLGHAANLILMSAGGTAWREEPFGEYAPGEMGAVADPVPQAFVLTSIVISFSLSILMLVTAAVGKKDDYTRPGRDPLEEDPADKSIDEDVDVSFAHDSNDRPVDAGDAAENAGAAGTAEVKE</sequence>
<evidence type="ECO:0000256" key="8">
    <source>
        <dbReference type="SAM" id="Phobius"/>
    </source>
</evidence>
<dbReference type="PANTHER" id="PTHR34583:SF2">
    <property type="entry name" value="ANTIPORTER SUBUNIT MNHC2-RELATED"/>
    <property type="match status" value="1"/>
</dbReference>
<dbReference type="PANTHER" id="PTHR34583">
    <property type="entry name" value="ANTIPORTER SUBUNIT MNHC2-RELATED"/>
    <property type="match status" value="1"/>
</dbReference>
<evidence type="ECO:0000256" key="2">
    <source>
        <dbReference type="ARBA" id="ARBA00010388"/>
    </source>
</evidence>
<evidence type="ECO:0000256" key="6">
    <source>
        <dbReference type="ARBA" id="ARBA00023136"/>
    </source>
</evidence>